<evidence type="ECO:0000259" key="3">
    <source>
        <dbReference type="Pfam" id="PF11887"/>
    </source>
</evidence>
<dbReference type="Pfam" id="PF02470">
    <property type="entry name" value="MlaD"/>
    <property type="match status" value="1"/>
</dbReference>
<keyword evidence="1" id="KW-1133">Transmembrane helix</keyword>
<feature type="domain" description="Mammalian cell entry C-terminal" evidence="3">
    <location>
        <begin position="120"/>
        <end position="321"/>
    </location>
</feature>
<dbReference type="InterPro" id="IPR024516">
    <property type="entry name" value="Mce_C"/>
</dbReference>
<keyword evidence="1" id="KW-0812">Transmembrane</keyword>
<proteinExistence type="predicted"/>
<dbReference type="InterPro" id="IPR052336">
    <property type="entry name" value="MlaD_Phospholipid_Transporter"/>
</dbReference>
<dbReference type="STRING" id="995062.SAMN04489718_3658"/>
<name>A0A1H1GHQ6_9ACTN</name>
<dbReference type="PANTHER" id="PTHR33371">
    <property type="entry name" value="INTERMEMBRANE PHOSPHOLIPID TRANSPORT SYSTEM BINDING PROTEIN MLAD-RELATED"/>
    <property type="match status" value="1"/>
</dbReference>
<dbReference type="GO" id="GO:0005576">
    <property type="term" value="C:extracellular region"/>
    <property type="evidence" value="ECO:0007669"/>
    <property type="project" value="TreeGrafter"/>
</dbReference>
<organism evidence="4 5">
    <name type="scientific">Actinopolyspora saharensis</name>
    <dbReference type="NCBI Taxonomy" id="995062"/>
    <lineage>
        <taxon>Bacteria</taxon>
        <taxon>Bacillati</taxon>
        <taxon>Actinomycetota</taxon>
        <taxon>Actinomycetes</taxon>
        <taxon>Actinopolysporales</taxon>
        <taxon>Actinopolysporaceae</taxon>
        <taxon>Actinopolyspora</taxon>
    </lineage>
</organism>
<dbReference type="NCBIfam" id="TIGR00996">
    <property type="entry name" value="Mtu_fam_mce"/>
    <property type="match status" value="1"/>
</dbReference>
<sequence length="341" mass="36786">MNGRSVTGPLVKFTVFVLVTVLATGVLVLTIANQSLRSSESYSALFTDVTGLKEGDDVRISGVRVGQVESIELVDRGTAEVEFTVSQRRLPSSTEAAVKWRNLIGERYVALEQGTGAVDEQLESGATIPLERTSPPLDLNALLGGFQPLFRALSPDEVNKLSHEIIQVLQGESGTVESLLSHTASLTRTIAEKDKVIGQVVSNLNSVLRTVDERRSELSGLVTQLQELVSGLSADRQSVGSAITAMDELTNTTAGFTADAREPLKQDIAGLREVSANLNRNKSDVREFLRNMPGKLETITRTASYGSWFNFYVCGVSGKVGVGDAELPLPLMPVTQPRCRP</sequence>
<reference evidence="5" key="1">
    <citation type="submission" date="2016-10" db="EMBL/GenBank/DDBJ databases">
        <authorList>
            <person name="Varghese N."/>
            <person name="Submissions S."/>
        </authorList>
    </citation>
    <scope>NUCLEOTIDE SEQUENCE [LARGE SCALE GENOMIC DNA]</scope>
    <source>
        <strain evidence="5">DSM 45459</strain>
    </source>
</reference>
<dbReference type="GO" id="GO:0051701">
    <property type="term" value="P:biological process involved in interaction with host"/>
    <property type="evidence" value="ECO:0007669"/>
    <property type="project" value="TreeGrafter"/>
</dbReference>
<dbReference type="PANTHER" id="PTHR33371:SF17">
    <property type="entry name" value="MCE-FAMILY PROTEIN MCE1B"/>
    <property type="match status" value="1"/>
</dbReference>
<accession>A0A1H1GHQ6</accession>
<dbReference type="InterPro" id="IPR003399">
    <property type="entry name" value="Mce/MlaD"/>
</dbReference>
<keyword evidence="5" id="KW-1185">Reference proteome</keyword>
<evidence type="ECO:0000313" key="4">
    <source>
        <dbReference type="EMBL" id="SDR12744.1"/>
    </source>
</evidence>
<dbReference type="OrthoDB" id="338143at2"/>
<dbReference type="Pfam" id="PF11887">
    <property type="entry name" value="Mce4_CUP1"/>
    <property type="match status" value="1"/>
</dbReference>
<feature type="domain" description="Mce/MlaD" evidence="2">
    <location>
        <begin position="41"/>
        <end position="114"/>
    </location>
</feature>
<dbReference type="AlphaFoldDB" id="A0A1H1GHQ6"/>
<evidence type="ECO:0000256" key="1">
    <source>
        <dbReference type="SAM" id="Phobius"/>
    </source>
</evidence>
<dbReference type="InterPro" id="IPR005693">
    <property type="entry name" value="Mce"/>
</dbReference>
<dbReference type="RefSeq" id="WP_092525934.1">
    <property type="nucleotide sequence ID" value="NZ_FNKO01000002.1"/>
</dbReference>
<dbReference type="EMBL" id="FNKO01000002">
    <property type="protein sequence ID" value="SDR12744.1"/>
    <property type="molecule type" value="Genomic_DNA"/>
</dbReference>
<feature type="transmembrane region" description="Helical" evidence="1">
    <location>
        <begin position="13"/>
        <end position="32"/>
    </location>
</feature>
<gene>
    <name evidence="4" type="ORF">SAMN04489718_3658</name>
</gene>
<dbReference type="Proteomes" id="UP000199301">
    <property type="component" value="Unassembled WGS sequence"/>
</dbReference>
<protein>
    <submittedName>
        <fullName evidence="4">Phospholipid/cholesterol/gamma-HCH transport system substrate-binding protein</fullName>
    </submittedName>
</protein>
<keyword evidence="1" id="KW-0472">Membrane</keyword>
<evidence type="ECO:0000313" key="5">
    <source>
        <dbReference type="Proteomes" id="UP000199301"/>
    </source>
</evidence>
<evidence type="ECO:0000259" key="2">
    <source>
        <dbReference type="Pfam" id="PF02470"/>
    </source>
</evidence>